<keyword evidence="11" id="KW-0067">ATP-binding</keyword>
<dbReference type="PANTHER" id="PTHR46116">
    <property type="entry name" value="(E3-INDEPENDENT) E2 UBIQUITIN-CONJUGATING ENZYME"/>
    <property type="match status" value="1"/>
</dbReference>
<dbReference type="GO" id="GO:0005634">
    <property type="term" value="C:nucleus"/>
    <property type="evidence" value="ECO:0007669"/>
    <property type="project" value="UniProtKB-SubCell"/>
</dbReference>
<keyword evidence="13 20" id="KW-0472">Membrane</keyword>
<protein>
    <recommendedName>
        <fullName evidence="15">Ubiquitin-conjugating enzyme E2 Z</fullName>
        <ecNumber evidence="4">2.3.2.23</ecNumber>
    </recommendedName>
    <alternativeName>
        <fullName evidence="16">E2 ubiquitin-conjugating enzyme Z</fullName>
    </alternativeName>
    <alternativeName>
        <fullName evidence="18">Ubiquitin carrier protein Z</fullName>
    </alternativeName>
    <alternativeName>
        <fullName evidence="17">Ubiquitin-protein ligase Z</fullName>
    </alternativeName>
</protein>
<dbReference type="Gene3D" id="3.10.110.10">
    <property type="entry name" value="Ubiquitin Conjugating Enzyme"/>
    <property type="match status" value="1"/>
</dbReference>
<evidence type="ECO:0000256" key="9">
    <source>
        <dbReference type="ARBA" id="ARBA00022741"/>
    </source>
</evidence>
<dbReference type="Gene3D" id="1.20.1250.20">
    <property type="entry name" value="MFS general substrate transporter like domains"/>
    <property type="match status" value="1"/>
</dbReference>
<keyword evidence="23" id="KW-1185">Reference proteome</keyword>
<sequence>MPRVKKDITEFRASPPVGIFISPEESNVARIHVLIVGSTGTQYEGGFFQFLLQCPPDYPLSLPRMRLMTTDAGRVRFNVNLYNSSKSLMSEHQFFSGFQQEKEPGDSDKDDEFIRHETQRVAVCDQVEAALNDDPNCPPAFRNLILDSFLESYSSWFLISGNSSVLTMVACALVTEVSTSLHRAVHVSLTGIAGLLLGEACFAALHQVRLNWILLQLLMVAPTLFIPIGCTLLTESPRWLIARRDLKGAEAVIQKAAKMNGFSTEDGSAFVQRLRAIMLEHAKLKMALTTNTESRVPSNVLRRAAVILSASFAVMSTYYAVLLAFAARKKLWMTWKSVANRRYVFRAIPPLGEHNQQSDHRHHRLPPGRNQLLLSGRHDGLQHPGGVLHGPVNPGQGRQCCGLGNHIAVPLRGIANTRPRLVHRSVPSQWSPGRRFRCSRV</sequence>
<dbReference type="InterPro" id="IPR016135">
    <property type="entry name" value="UBQ-conjugating_enzyme/RWD"/>
</dbReference>
<dbReference type="GO" id="GO:0061631">
    <property type="term" value="F:ubiquitin conjugating enzyme activity"/>
    <property type="evidence" value="ECO:0007669"/>
    <property type="project" value="UniProtKB-EC"/>
</dbReference>
<dbReference type="PROSITE" id="PS50127">
    <property type="entry name" value="UBC_2"/>
    <property type="match status" value="1"/>
</dbReference>
<dbReference type="GO" id="GO:0043066">
    <property type="term" value="P:negative regulation of apoptotic process"/>
    <property type="evidence" value="ECO:0007669"/>
    <property type="project" value="TreeGrafter"/>
</dbReference>
<organism evidence="22 23">
    <name type="scientific">Amblyomma americanum</name>
    <name type="common">Lone star tick</name>
    <dbReference type="NCBI Taxonomy" id="6943"/>
    <lineage>
        <taxon>Eukaryota</taxon>
        <taxon>Metazoa</taxon>
        <taxon>Ecdysozoa</taxon>
        <taxon>Arthropoda</taxon>
        <taxon>Chelicerata</taxon>
        <taxon>Arachnida</taxon>
        <taxon>Acari</taxon>
        <taxon>Parasitiformes</taxon>
        <taxon>Ixodida</taxon>
        <taxon>Ixodoidea</taxon>
        <taxon>Ixodidae</taxon>
        <taxon>Amblyomminae</taxon>
        <taxon>Amblyomma</taxon>
    </lineage>
</organism>
<dbReference type="PANTHER" id="PTHR46116:SF26">
    <property type="entry name" value="UBIQUITIN-CONJUGATING ENZYME E2 Z"/>
    <property type="match status" value="1"/>
</dbReference>
<evidence type="ECO:0000256" key="7">
    <source>
        <dbReference type="ARBA" id="ARBA00022692"/>
    </source>
</evidence>
<dbReference type="AlphaFoldDB" id="A0AAQ4F4W4"/>
<evidence type="ECO:0000256" key="10">
    <source>
        <dbReference type="ARBA" id="ARBA00022786"/>
    </source>
</evidence>
<dbReference type="SUPFAM" id="SSF54495">
    <property type="entry name" value="UBC-like"/>
    <property type="match status" value="1"/>
</dbReference>
<dbReference type="GO" id="GO:0005737">
    <property type="term" value="C:cytoplasm"/>
    <property type="evidence" value="ECO:0007669"/>
    <property type="project" value="UniProtKB-SubCell"/>
</dbReference>
<keyword evidence="6" id="KW-0808">Transferase</keyword>
<evidence type="ECO:0000256" key="16">
    <source>
        <dbReference type="ARBA" id="ARBA00041798"/>
    </source>
</evidence>
<keyword evidence="14" id="KW-0539">Nucleus</keyword>
<evidence type="ECO:0000256" key="12">
    <source>
        <dbReference type="ARBA" id="ARBA00022989"/>
    </source>
</evidence>
<evidence type="ECO:0000256" key="8">
    <source>
        <dbReference type="ARBA" id="ARBA00022703"/>
    </source>
</evidence>
<dbReference type="InterPro" id="IPR036259">
    <property type="entry name" value="MFS_trans_sf"/>
</dbReference>
<dbReference type="SUPFAM" id="SSF103473">
    <property type="entry name" value="MFS general substrate transporter"/>
    <property type="match status" value="1"/>
</dbReference>
<evidence type="ECO:0000313" key="23">
    <source>
        <dbReference type="Proteomes" id="UP001321473"/>
    </source>
</evidence>
<dbReference type="Pfam" id="PF00083">
    <property type="entry name" value="Sugar_tr"/>
    <property type="match status" value="1"/>
</dbReference>
<evidence type="ECO:0000259" key="21">
    <source>
        <dbReference type="PROSITE" id="PS50127"/>
    </source>
</evidence>
<dbReference type="SMART" id="SM00212">
    <property type="entry name" value="UBCc"/>
    <property type="match status" value="1"/>
</dbReference>
<evidence type="ECO:0000256" key="18">
    <source>
        <dbReference type="ARBA" id="ARBA00042401"/>
    </source>
</evidence>
<dbReference type="GO" id="GO:0016020">
    <property type="term" value="C:membrane"/>
    <property type="evidence" value="ECO:0007669"/>
    <property type="project" value="UniProtKB-SubCell"/>
</dbReference>
<evidence type="ECO:0000256" key="11">
    <source>
        <dbReference type="ARBA" id="ARBA00022840"/>
    </source>
</evidence>
<feature type="transmembrane region" description="Helical" evidence="20">
    <location>
        <begin position="187"/>
        <end position="205"/>
    </location>
</feature>
<dbReference type="InterPro" id="IPR000608">
    <property type="entry name" value="UBC"/>
</dbReference>
<feature type="transmembrane region" description="Helical" evidence="20">
    <location>
        <begin position="304"/>
        <end position="327"/>
    </location>
</feature>
<dbReference type="GO" id="GO:0006915">
    <property type="term" value="P:apoptotic process"/>
    <property type="evidence" value="ECO:0007669"/>
    <property type="project" value="UniProtKB-KW"/>
</dbReference>
<name>A0AAQ4F4W4_AMBAM</name>
<dbReference type="Pfam" id="PF00179">
    <property type="entry name" value="UQ_con"/>
    <property type="match status" value="1"/>
</dbReference>
<proteinExistence type="predicted"/>
<evidence type="ECO:0000256" key="17">
    <source>
        <dbReference type="ARBA" id="ARBA00042316"/>
    </source>
</evidence>
<evidence type="ECO:0000256" key="4">
    <source>
        <dbReference type="ARBA" id="ARBA00012486"/>
    </source>
</evidence>
<dbReference type="EMBL" id="JARKHS020006945">
    <property type="protein sequence ID" value="KAK8782174.1"/>
    <property type="molecule type" value="Genomic_DNA"/>
</dbReference>
<evidence type="ECO:0000256" key="13">
    <source>
        <dbReference type="ARBA" id="ARBA00023136"/>
    </source>
</evidence>
<reference evidence="22 23" key="1">
    <citation type="journal article" date="2023" name="Arcadia Sci">
        <title>De novo assembly of a long-read Amblyomma americanum tick genome.</title>
        <authorList>
            <person name="Chou S."/>
            <person name="Poskanzer K.E."/>
            <person name="Rollins M."/>
            <person name="Thuy-Boun P.S."/>
        </authorList>
    </citation>
    <scope>NUCLEOTIDE SEQUENCE [LARGE SCALE GENOMIC DNA]</scope>
    <source>
        <strain evidence="22">F_SG_1</strain>
        <tissue evidence="22">Salivary glands</tissue>
    </source>
</reference>
<evidence type="ECO:0000256" key="20">
    <source>
        <dbReference type="SAM" id="Phobius"/>
    </source>
</evidence>
<comment type="subcellular location">
    <subcellularLocation>
        <location evidence="3">Cytoplasm</location>
    </subcellularLocation>
    <subcellularLocation>
        <location evidence="2">Membrane</location>
    </subcellularLocation>
    <subcellularLocation>
        <location evidence="1">Nucleus</location>
    </subcellularLocation>
</comment>
<evidence type="ECO:0000256" key="14">
    <source>
        <dbReference type="ARBA" id="ARBA00023242"/>
    </source>
</evidence>
<dbReference type="InterPro" id="IPR005828">
    <property type="entry name" value="MFS_sugar_transport-like"/>
</dbReference>
<dbReference type="GO" id="GO:0005524">
    <property type="term" value="F:ATP binding"/>
    <property type="evidence" value="ECO:0007669"/>
    <property type="project" value="UniProtKB-KW"/>
</dbReference>
<dbReference type="GO" id="GO:0004869">
    <property type="term" value="F:cysteine-type endopeptidase inhibitor activity"/>
    <property type="evidence" value="ECO:0007669"/>
    <property type="project" value="TreeGrafter"/>
</dbReference>
<evidence type="ECO:0000256" key="15">
    <source>
        <dbReference type="ARBA" id="ARBA00039894"/>
    </source>
</evidence>
<evidence type="ECO:0000256" key="19">
    <source>
        <dbReference type="SAM" id="MobiDB-lite"/>
    </source>
</evidence>
<gene>
    <name evidence="22" type="ORF">V5799_016485</name>
</gene>
<feature type="region of interest" description="Disordered" evidence="19">
    <location>
        <begin position="354"/>
        <end position="376"/>
    </location>
</feature>
<keyword evidence="8" id="KW-0053">Apoptosis</keyword>
<dbReference type="EC" id="2.3.2.23" evidence="4"/>
<evidence type="ECO:0000256" key="5">
    <source>
        <dbReference type="ARBA" id="ARBA00022490"/>
    </source>
</evidence>
<feature type="transmembrane region" description="Helical" evidence="20">
    <location>
        <begin position="212"/>
        <end position="234"/>
    </location>
</feature>
<evidence type="ECO:0000313" key="22">
    <source>
        <dbReference type="EMBL" id="KAK8782174.1"/>
    </source>
</evidence>
<keyword evidence="9" id="KW-0547">Nucleotide-binding</keyword>
<dbReference type="Proteomes" id="UP001321473">
    <property type="component" value="Unassembled WGS sequence"/>
</dbReference>
<dbReference type="GO" id="GO:0022857">
    <property type="term" value="F:transmembrane transporter activity"/>
    <property type="evidence" value="ECO:0007669"/>
    <property type="project" value="InterPro"/>
</dbReference>
<evidence type="ECO:0000256" key="1">
    <source>
        <dbReference type="ARBA" id="ARBA00004123"/>
    </source>
</evidence>
<evidence type="ECO:0000256" key="2">
    <source>
        <dbReference type="ARBA" id="ARBA00004370"/>
    </source>
</evidence>
<evidence type="ECO:0000256" key="3">
    <source>
        <dbReference type="ARBA" id="ARBA00004496"/>
    </source>
</evidence>
<evidence type="ECO:0000256" key="6">
    <source>
        <dbReference type="ARBA" id="ARBA00022679"/>
    </source>
</evidence>
<keyword evidence="10" id="KW-0833">Ubl conjugation pathway</keyword>
<feature type="domain" description="UBC core" evidence="21">
    <location>
        <begin position="1"/>
        <end position="166"/>
    </location>
</feature>
<keyword evidence="12 20" id="KW-1133">Transmembrane helix</keyword>
<accession>A0AAQ4F4W4</accession>
<keyword evidence="5" id="KW-0963">Cytoplasm</keyword>
<comment type="caution">
    <text evidence="22">The sequence shown here is derived from an EMBL/GenBank/DDBJ whole genome shotgun (WGS) entry which is preliminary data.</text>
</comment>
<keyword evidence="7 20" id="KW-0812">Transmembrane</keyword>